<dbReference type="OrthoDB" id="9808939at2"/>
<dbReference type="Gene3D" id="3.40.1010.10">
    <property type="entry name" value="Cobalt-precorrin-4 Transmethylase, Domain 1"/>
    <property type="match status" value="1"/>
</dbReference>
<accession>C0GIZ4</accession>
<dbReference type="Pfam" id="PF00590">
    <property type="entry name" value="TP_methylase"/>
    <property type="match status" value="1"/>
</dbReference>
<feature type="domain" description="Tetrapyrrole methylase" evidence="1">
    <location>
        <begin position="3"/>
        <end position="207"/>
    </location>
</feature>
<evidence type="ECO:0000259" key="1">
    <source>
        <dbReference type="Pfam" id="PF00590"/>
    </source>
</evidence>
<dbReference type="InterPro" id="IPR004518">
    <property type="entry name" value="MazG-like_dom"/>
</dbReference>
<evidence type="ECO:0000313" key="4">
    <source>
        <dbReference type="Proteomes" id="UP000006443"/>
    </source>
</evidence>
<name>C0GIZ4_DETAL</name>
<dbReference type="eggNOG" id="COG3956">
    <property type="taxonomic scope" value="Bacteria"/>
</dbReference>
<comment type="caution">
    <text evidence="3">The sequence shown here is derived from an EMBL/GenBank/DDBJ whole genome shotgun (WGS) entry which is preliminary data.</text>
</comment>
<dbReference type="CDD" id="cd11528">
    <property type="entry name" value="NTP-PPase_MazG_Nterm"/>
    <property type="match status" value="1"/>
</dbReference>
<dbReference type="GO" id="GO:0046076">
    <property type="term" value="P:dTTP catabolic process"/>
    <property type="evidence" value="ECO:0007669"/>
    <property type="project" value="TreeGrafter"/>
</dbReference>
<dbReference type="InterPro" id="IPR014777">
    <property type="entry name" value="4pyrrole_Mease_sub1"/>
</dbReference>
<evidence type="ECO:0000313" key="3">
    <source>
        <dbReference type="EMBL" id="EEG76627.1"/>
    </source>
</evidence>
<dbReference type="EMBL" id="ACJM01000014">
    <property type="protein sequence ID" value="EEG76627.1"/>
    <property type="molecule type" value="Genomic_DNA"/>
</dbReference>
<protein>
    <submittedName>
        <fullName evidence="3">MazG family protein</fullName>
    </submittedName>
</protein>
<dbReference type="FunFam" id="1.10.287.1080:FF:000001">
    <property type="entry name" value="Nucleoside triphosphate pyrophosphohydrolase"/>
    <property type="match status" value="1"/>
</dbReference>
<proteinExistence type="predicted"/>
<gene>
    <name evidence="3" type="ORF">DealDRAFT_2453</name>
</gene>
<dbReference type="InterPro" id="IPR035013">
    <property type="entry name" value="YabN_N"/>
</dbReference>
<dbReference type="SUPFAM" id="SSF101386">
    <property type="entry name" value="all-alpha NTP pyrophosphatases"/>
    <property type="match status" value="2"/>
</dbReference>
<dbReference type="PIRSF" id="PIRSF002845">
    <property type="entry name" value="Ttrprl_mtas_MazG"/>
    <property type="match status" value="1"/>
</dbReference>
<dbReference type="PANTHER" id="PTHR30522:SF0">
    <property type="entry name" value="NUCLEOSIDE TRIPHOSPHATE PYROPHOSPHOHYDROLASE"/>
    <property type="match status" value="1"/>
</dbReference>
<sequence length="481" mass="54495">MKRIYLVGLGPGDPQALTLRSLQTLEKVKKVYIRTHRHPGVSMLDRHNIDYKSLDFFYKKSATFEETYRKIAFFVINAALQHGEVAYAVPGSPFFAEKTVELILKKSALAGISCRALPAVSFVEAVSAELGLPREKELVVHDALEPDKLLDNPDKHLLIIQAYNRQIASRVKLQLATLYPEEHRVTVVRGAGLAAQKMMVTVPLYELDRLSFIDHLTTIYVPPIASYGIADLQQVMRTLRSEDGCPWDREQDHHSLKPYLLEEAYEVIGAIDSGDNDDLCEELGDLLLQVVFHCQIANENQAFAFHDIVAGITEKLVRRHPHVFGQGDAKTADEVVRTWQQIKKDEKKDRKSLFTLENYLPSLLRAQKLQRQASGVGFDWPDAQGAWDKLAEELKELKDAYKEQDGAKIKEEMGDLLFAAVNVARFLDVDAEQALAAATNKFFTRLRHVENRARDEGGEIAEYSLSKLDEWWNEAKKRLNG</sequence>
<dbReference type="GO" id="GO:0046081">
    <property type="term" value="P:dUTP catabolic process"/>
    <property type="evidence" value="ECO:0007669"/>
    <property type="project" value="TreeGrafter"/>
</dbReference>
<dbReference type="InterPro" id="IPR000878">
    <property type="entry name" value="4pyrrol_Mease"/>
</dbReference>
<dbReference type="Gene3D" id="1.10.287.1080">
    <property type="entry name" value="MazG-like"/>
    <property type="match status" value="2"/>
</dbReference>
<dbReference type="GO" id="GO:0046061">
    <property type="term" value="P:dATP catabolic process"/>
    <property type="evidence" value="ECO:0007669"/>
    <property type="project" value="TreeGrafter"/>
</dbReference>
<dbReference type="GO" id="GO:0047429">
    <property type="term" value="F:nucleoside triphosphate diphosphatase activity"/>
    <property type="evidence" value="ECO:0007669"/>
    <property type="project" value="InterPro"/>
</dbReference>
<dbReference type="GO" id="GO:0008168">
    <property type="term" value="F:methyltransferase activity"/>
    <property type="evidence" value="ECO:0007669"/>
    <property type="project" value="InterPro"/>
</dbReference>
<dbReference type="InterPro" id="IPR011551">
    <property type="entry name" value="NTP_PyrPHydrolase_MazG"/>
</dbReference>
<feature type="domain" description="NTP pyrophosphohydrolase MazG-like" evidence="2">
    <location>
        <begin position="389"/>
        <end position="449"/>
    </location>
</feature>
<dbReference type="GO" id="GO:0006950">
    <property type="term" value="P:response to stress"/>
    <property type="evidence" value="ECO:0007669"/>
    <property type="project" value="UniProtKB-ARBA"/>
</dbReference>
<dbReference type="InterPro" id="IPR048011">
    <property type="entry name" value="NTP-PPase_MazG-like_C"/>
</dbReference>
<dbReference type="InterPro" id="IPR024180">
    <property type="entry name" value="Tetrapyrrole_Mease/MazG_pred"/>
</dbReference>
<dbReference type="CDD" id="cd11529">
    <property type="entry name" value="NTP-PPase_MazG_Cterm"/>
    <property type="match status" value="1"/>
</dbReference>
<dbReference type="InterPro" id="IPR048015">
    <property type="entry name" value="NTP-PPase_MazG-like_N"/>
</dbReference>
<dbReference type="Proteomes" id="UP000006443">
    <property type="component" value="Unassembled WGS sequence"/>
</dbReference>
<keyword evidence="4" id="KW-1185">Reference proteome</keyword>
<dbReference type="CDD" id="cd11723">
    <property type="entry name" value="YabN_N_like"/>
    <property type="match status" value="1"/>
</dbReference>
<dbReference type="PANTHER" id="PTHR30522">
    <property type="entry name" value="NUCLEOSIDE TRIPHOSPHATE PYROPHOSPHOHYDROLASE"/>
    <property type="match status" value="1"/>
</dbReference>
<dbReference type="NCBIfam" id="TIGR00444">
    <property type="entry name" value="mazG"/>
    <property type="match status" value="1"/>
</dbReference>
<evidence type="ECO:0000259" key="2">
    <source>
        <dbReference type="Pfam" id="PF03819"/>
    </source>
</evidence>
<dbReference type="InterPro" id="IPR035996">
    <property type="entry name" value="4pyrrol_Methylase_sf"/>
</dbReference>
<dbReference type="STRING" id="555088.DealDRAFT_2453"/>
<feature type="domain" description="NTP pyrophosphohydrolase MazG-like" evidence="2">
    <location>
        <begin position="251"/>
        <end position="324"/>
    </location>
</feature>
<reference evidence="3 4" key="1">
    <citation type="submission" date="2009-02" db="EMBL/GenBank/DDBJ databases">
        <title>Sequencing of the draft genome and assembly of Dethiobacter alkaliphilus AHT 1.</title>
        <authorList>
            <consortium name="US DOE Joint Genome Institute (JGI-PGF)"/>
            <person name="Lucas S."/>
            <person name="Copeland A."/>
            <person name="Lapidus A."/>
            <person name="Glavina del Rio T."/>
            <person name="Dalin E."/>
            <person name="Tice H."/>
            <person name="Bruce D."/>
            <person name="Goodwin L."/>
            <person name="Pitluck S."/>
            <person name="Larimer F."/>
            <person name="Land M.L."/>
            <person name="Hauser L."/>
            <person name="Muyzer G."/>
        </authorList>
    </citation>
    <scope>NUCLEOTIDE SEQUENCE [LARGE SCALE GENOMIC DNA]</scope>
    <source>
        <strain evidence="3 4">AHT 1</strain>
    </source>
</reference>
<dbReference type="GO" id="GO:0046052">
    <property type="term" value="P:UTP catabolic process"/>
    <property type="evidence" value="ECO:0007669"/>
    <property type="project" value="TreeGrafter"/>
</dbReference>
<dbReference type="GO" id="GO:0046047">
    <property type="term" value="P:TTP catabolic process"/>
    <property type="evidence" value="ECO:0007669"/>
    <property type="project" value="TreeGrafter"/>
</dbReference>
<dbReference type="NCBIfam" id="NF007113">
    <property type="entry name" value="PRK09562.1"/>
    <property type="match status" value="1"/>
</dbReference>
<dbReference type="Pfam" id="PF03819">
    <property type="entry name" value="MazG"/>
    <property type="match status" value="2"/>
</dbReference>
<dbReference type="RefSeq" id="WP_008517856.1">
    <property type="nucleotide sequence ID" value="NZ_ACJM01000014.1"/>
</dbReference>
<dbReference type="FunFam" id="1.10.287.1080:FF:000003">
    <property type="entry name" value="Nucleoside triphosphate pyrophosphohydrolase"/>
    <property type="match status" value="1"/>
</dbReference>
<dbReference type="SUPFAM" id="SSF53790">
    <property type="entry name" value="Tetrapyrrole methylase"/>
    <property type="match status" value="1"/>
</dbReference>
<dbReference type="AlphaFoldDB" id="C0GIZ4"/>
<organism evidence="3 4">
    <name type="scientific">Dethiobacter alkaliphilus AHT 1</name>
    <dbReference type="NCBI Taxonomy" id="555088"/>
    <lineage>
        <taxon>Bacteria</taxon>
        <taxon>Bacillati</taxon>
        <taxon>Bacillota</taxon>
        <taxon>Dethiobacteria</taxon>
        <taxon>Dethiobacterales</taxon>
        <taxon>Dethiobacteraceae</taxon>
        <taxon>Dethiobacter</taxon>
    </lineage>
</organism>
<dbReference type="GO" id="GO:0006203">
    <property type="term" value="P:dGTP catabolic process"/>
    <property type="evidence" value="ECO:0007669"/>
    <property type="project" value="TreeGrafter"/>
</dbReference>